<proteinExistence type="predicted"/>
<dbReference type="InterPro" id="IPR013656">
    <property type="entry name" value="PAS_4"/>
</dbReference>
<evidence type="ECO:0000259" key="7">
    <source>
        <dbReference type="PROSITE" id="PS50112"/>
    </source>
</evidence>
<keyword evidence="4" id="KW-0808">Transferase</keyword>
<evidence type="ECO:0000256" key="3">
    <source>
        <dbReference type="ARBA" id="ARBA00022553"/>
    </source>
</evidence>
<dbReference type="GO" id="GO:0004673">
    <property type="term" value="F:protein histidine kinase activity"/>
    <property type="evidence" value="ECO:0007669"/>
    <property type="project" value="UniProtKB-EC"/>
</dbReference>
<keyword evidence="3" id="KW-0597">Phosphoprotein</keyword>
<evidence type="ECO:0000256" key="4">
    <source>
        <dbReference type="ARBA" id="ARBA00022679"/>
    </source>
</evidence>
<gene>
    <name evidence="9" type="ORF">LCGC14_1173650</name>
</gene>
<dbReference type="InterPro" id="IPR035965">
    <property type="entry name" value="PAS-like_dom_sf"/>
</dbReference>
<evidence type="ECO:0000313" key="9">
    <source>
        <dbReference type="EMBL" id="KKM96881.1"/>
    </source>
</evidence>
<dbReference type="Gene3D" id="3.30.450.20">
    <property type="entry name" value="PAS domain"/>
    <property type="match status" value="5"/>
</dbReference>
<evidence type="ECO:0000256" key="5">
    <source>
        <dbReference type="ARBA" id="ARBA00022777"/>
    </source>
</evidence>
<reference evidence="9" key="1">
    <citation type="journal article" date="2015" name="Nature">
        <title>Complex archaea that bridge the gap between prokaryotes and eukaryotes.</title>
        <authorList>
            <person name="Spang A."/>
            <person name="Saw J.H."/>
            <person name="Jorgensen S.L."/>
            <person name="Zaremba-Niedzwiedzka K."/>
            <person name="Martijn J."/>
            <person name="Lind A.E."/>
            <person name="van Eijk R."/>
            <person name="Schleper C."/>
            <person name="Guy L."/>
            <person name="Ettema T.J."/>
        </authorList>
    </citation>
    <scope>NUCLEOTIDE SEQUENCE</scope>
</reference>
<dbReference type="PROSITE" id="PS50113">
    <property type="entry name" value="PAC"/>
    <property type="match status" value="4"/>
</dbReference>
<dbReference type="EC" id="2.7.13.3" evidence="2"/>
<dbReference type="Pfam" id="PF13426">
    <property type="entry name" value="PAS_9"/>
    <property type="match status" value="1"/>
</dbReference>
<evidence type="ECO:0000256" key="6">
    <source>
        <dbReference type="SAM" id="Coils"/>
    </source>
</evidence>
<dbReference type="InterPro" id="IPR000014">
    <property type="entry name" value="PAS"/>
</dbReference>
<name>A0A0F9MC18_9ZZZZ</name>
<feature type="domain" description="PAC" evidence="8">
    <location>
        <begin position="5"/>
        <end position="56"/>
    </location>
</feature>
<feature type="domain" description="PAS" evidence="7">
    <location>
        <begin position="448"/>
        <end position="518"/>
    </location>
</feature>
<evidence type="ECO:0000259" key="8">
    <source>
        <dbReference type="PROSITE" id="PS50113"/>
    </source>
</evidence>
<organism evidence="9">
    <name type="scientific">marine sediment metagenome</name>
    <dbReference type="NCBI Taxonomy" id="412755"/>
    <lineage>
        <taxon>unclassified sequences</taxon>
        <taxon>metagenomes</taxon>
        <taxon>ecological metagenomes</taxon>
    </lineage>
</organism>
<dbReference type="CDD" id="cd00130">
    <property type="entry name" value="PAS"/>
    <property type="match status" value="4"/>
</dbReference>
<dbReference type="EMBL" id="LAZR01005822">
    <property type="protein sequence ID" value="KKM96881.1"/>
    <property type="molecule type" value="Genomic_DNA"/>
</dbReference>
<keyword evidence="5" id="KW-0418">Kinase</keyword>
<comment type="caution">
    <text evidence="9">The sequence shown here is derived from an EMBL/GenBank/DDBJ whole genome shotgun (WGS) entry which is preliminary data.</text>
</comment>
<protein>
    <recommendedName>
        <fullName evidence="2">histidine kinase</fullName>
        <ecNumber evidence="2">2.7.13.3</ecNumber>
    </recommendedName>
</protein>
<feature type="coiled-coil region" evidence="6">
    <location>
        <begin position="309"/>
        <end position="336"/>
    </location>
</feature>
<feature type="coiled-coil region" evidence="6">
    <location>
        <begin position="47"/>
        <end position="85"/>
    </location>
</feature>
<dbReference type="NCBIfam" id="TIGR00229">
    <property type="entry name" value="sensory_box"/>
    <property type="match status" value="5"/>
</dbReference>
<dbReference type="SUPFAM" id="SSF55785">
    <property type="entry name" value="PYP-like sensor domain (PAS domain)"/>
    <property type="match status" value="5"/>
</dbReference>
<evidence type="ECO:0000256" key="1">
    <source>
        <dbReference type="ARBA" id="ARBA00000085"/>
    </source>
</evidence>
<sequence length="630" mass="72596">MGKFHRFETGYVDKDGKQFYFEIHSGPVWKEGKIVGIINRSTDITERKITEQKLKESEARLKKLNNELEQRISERTEELRASEEKWKFLSENSPAHIMLLDKEHKILFINRTLADLSKEEVIGRSVYSFVPQEFHQTARDTHNSVWETGRPVTYSANYITKEGEILFFDSWIGPVFQSGEVVALVTHSMDVTKKKQVELKLKESEEKWRSITKYTPDNIMQLDLEGNILFINHTVPDLSIDDVIGKSIYQFVPEKFRENMKNTFARVLGTGKSGKYETGYRDNKGNDFFFEAHVGPILDSGQIIGFIARSTDMTNRKKAERKLKESEEKWKAISENSPAHIMLLDGEHKILFINRTAPDLSKEEVIGSSVYAFIPQEFRQIARDSHNSVWETSEPVTYSTSYITKEGDARIFDVWIGPVFQYGKVSALVSHSMDVTANKEAERKLKESEEKFRGFLDFGNIGMAITSIDKKWVYCNDQICEMLGFTREELFDKTWADLTYPGDLQSVIEQFNNILDGIIDSYQIDKRFIKKNGEIVYVHLTVSCIRNSDGTVKHFLGTLQNITERKKTEQNLFQKNADNAFLTSFSFQLADSSSRDIIKDITLPCIKKHTNAVYAHFAVYILAPIKCKHM</sequence>
<dbReference type="Pfam" id="PF08447">
    <property type="entry name" value="PAS_3"/>
    <property type="match status" value="1"/>
</dbReference>
<accession>A0A0F9MC18</accession>
<dbReference type="PANTHER" id="PTHR43304">
    <property type="entry name" value="PHYTOCHROME-LIKE PROTEIN CPH1"/>
    <property type="match status" value="1"/>
</dbReference>
<dbReference type="PROSITE" id="PS50112">
    <property type="entry name" value="PAS"/>
    <property type="match status" value="1"/>
</dbReference>
<dbReference type="PANTHER" id="PTHR43304:SF1">
    <property type="entry name" value="PAC DOMAIN-CONTAINING PROTEIN"/>
    <property type="match status" value="1"/>
</dbReference>
<feature type="domain" description="PAC" evidence="8">
    <location>
        <begin position="152"/>
        <end position="203"/>
    </location>
</feature>
<dbReference type="InterPro" id="IPR000700">
    <property type="entry name" value="PAS-assoc_C"/>
</dbReference>
<feature type="domain" description="PAC" evidence="8">
    <location>
        <begin position="522"/>
        <end position="574"/>
    </location>
</feature>
<dbReference type="AlphaFoldDB" id="A0A0F9MC18"/>
<dbReference type="InterPro" id="IPR013655">
    <property type="entry name" value="PAS_fold_3"/>
</dbReference>
<evidence type="ECO:0000256" key="2">
    <source>
        <dbReference type="ARBA" id="ARBA00012438"/>
    </source>
</evidence>
<comment type="catalytic activity">
    <reaction evidence="1">
        <text>ATP + protein L-histidine = ADP + protein N-phospho-L-histidine.</text>
        <dbReference type="EC" id="2.7.13.3"/>
    </reaction>
</comment>
<dbReference type="SMART" id="SM00086">
    <property type="entry name" value="PAC"/>
    <property type="match status" value="5"/>
</dbReference>
<keyword evidence="6" id="KW-0175">Coiled coil</keyword>
<dbReference type="InterPro" id="IPR001610">
    <property type="entry name" value="PAC"/>
</dbReference>
<dbReference type="Pfam" id="PF08448">
    <property type="entry name" value="PAS_4"/>
    <property type="match status" value="3"/>
</dbReference>
<dbReference type="SMART" id="SM00091">
    <property type="entry name" value="PAS"/>
    <property type="match status" value="4"/>
</dbReference>
<dbReference type="InterPro" id="IPR052162">
    <property type="entry name" value="Sensor_kinase/Photoreceptor"/>
</dbReference>
<feature type="domain" description="PAC" evidence="8">
    <location>
        <begin position="274"/>
        <end position="325"/>
    </location>
</feature>